<evidence type="ECO:0000256" key="1">
    <source>
        <dbReference type="SAM" id="Phobius"/>
    </source>
</evidence>
<protein>
    <submittedName>
        <fullName evidence="2">Uncharacterized protein</fullName>
    </submittedName>
</protein>
<dbReference type="Proteomes" id="UP000651050">
    <property type="component" value="Unassembled WGS sequence"/>
</dbReference>
<keyword evidence="3" id="KW-1185">Reference proteome</keyword>
<proteinExistence type="predicted"/>
<dbReference type="EMBL" id="JADWYS010000001">
    <property type="protein sequence ID" value="MBG9389872.1"/>
    <property type="molecule type" value="Genomic_DNA"/>
</dbReference>
<sequence>MARTTRYRFSTGMFWVSVGLYVASLATTAYVTVEGASSQDHFGAEALVLGPIGFFAGHFSWLANPLLWGSWFTRTRQGISPSFPLALIAFIPAILFLVGETVPVGSAGSYKYHVSLGYYLWLSSMAVAAIAGFAYPATSEPFAQNAS</sequence>
<name>A0A931H7K0_9BURK</name>
<evidence type="ECO:0000313" key="3">
    <source>
        <dbReference type="Proteomes" id="UP000651050"/>
    </source>
</evidence>
<comment type="caution">
    <text evidence="2">The sequence shown here is derived from an EMBL/GenBank/DDBJ whole genome shotgun (WGS) entry which is preliminary data.</text>
</comment>
<organism evidence="2 3">
    <name type="scientific">Caenimonas aquaedulcis</name>
    <dbReference type="NCBI Taxonomy" id="2793270"/>
    <lineage>
        <taxon>Bacteria</taxon>
        <taxon>Pseudomonadati</taxon>
        <taxon>Pseudomonadota</taxon>
        <taxon>Betaproteobacteria</taxon>
        <taxon>Burkholderiales</taxon>
        <taxon>Comamonadaceae</taxon>
        <taxon>Caenimonas</taxon>
    </lineage>
</organism>
<dbReference type="AlphaFoldDB" id="A0A931H7K0"/>
<feature type="transmembrane region" description="Helical" evidence="1">
    <location>
        <begin position="79"/>
        <end position="98"/>
    </location>
</feature>
<evidence type="ECO:0000313" key="2">
    <source>
        <dbReference type="EMBL" id="MBG9389872.1"/>
    </source>
</evidence>
<keyword evidence="1" id="KW-1133">Transmembrane helix</keyword>
<feature type="transmembrane region" description="Helical" evidence="1">
    <location>
        <begin position="118"/>
        <end position="137"/>
    </location>
</feature>
<gene>
    <name evidence="2" type="ORF">I5803_17710</name>
</gene>
<keyword evidence="1" id="KW-0812">Transmembrane</keyword>
<reference evidence="2" key="1">
    <citation type="submission" date="2020-11" db="EMBL/GenBank/DDBJ databases">
        <title>Bacterial whole genome sequence for Caenimonas sp. DR4.4.</title>
        <authorList>
            <person name="Le V."/>
            <person name="Ko S.-R."/>
            <person name="Ahn C.-Y."/>
            <person name="Oh H.-M."/>
        </authorList>
    </citation>
    <scope>NUCLEOTIDE SEQUENCE</scope>
    <source>
        <strain evidence="2">DR4.4</strain>
    </source>
</reference>
<feature type="transmembrane region" description="Helical" evidence="1">
    <location>
        <begin position="12"/>
        <end position="31"/>
    </location>
</feature>
<feature type="transmembrane region" description="Helical" evidence="1">
    <location>
        <begin position="46"/>
        <end position="67"/>
    </location>
</feature>
<accession>A0A931H7K0</accession>
<keyword evidence="1" id="KW-0472">Membrane</keyword>
<dbReference type="RefSeq" id="WP_196987643.1">
    <property type="nucleotide sequence ID" value="NZ_JADWYS010000001.1"/>
</dbReference>